<dbReference type="OrthoDB" id="1584003at2759"/>
<gene>
    <name evidence="2" type="ORF">SHERM_10795</name>
</gene>
<feature type="domain" description="DUF4378" evidence="1">
    <location>
        <begin position="521"/>
        <end position="575"/>
    </location>
</feature>
<reference evidence="2" key="1">
    <citation type="submission" date="2019-12" db="EMBL/GenBank/DDBJ databases">
        <authorList>
            <person name="Scholes J."/>
        </authorList>
    </citation>
    <scope>NUCLEOTIDE SEQUENCE</scope>
</reference>
<sequence length="603" mass="67299">MKDWQQTCQPSNTDSIIGKLMCFDEVQAPQKPSNGKYRALSESYVRNSASVGLRWGSFIATGHQMKGESGLHISKSNNDDFLDKCVEKDVRSQKRPSASSHALRYMQKYEQNSLSGHLVELGVDYVRKSSETLPNTSTAIKLKPHSKQRYIEHRDSLKSGSGKDHHHIATSKELVANDIVSRGYSCSACTKSMRRIPQQGRPRSKFAQLSRTGHLCDKSLMDEVEGLVLSTPDENDFKGYSLGRHRSVDKSSLGSASRKKNVGRCEVAKEAREVGVHVRGPNLDEMLPLADKKSNPLILQSRNSGACSLSAYSFIDFWEDGSRKSLPIFKFETIKEALSCAKQDENTERNNYLNEKMISRNDVLECTDGVAVCAATSCDSELETVPIISSAEREHTSYAPEASGDERLLNEYSKEESSYSNLSRISPPEFQDNLKRTYQQSPDSVLEQFDIQNFSSFENFDGIGGLLLQLEALDFDLEETYSEGSVMLVSGDEDLDERLNDVVCDPELVKTWVGDSRSKIYSYMVDVLDKSGFCGAKSFTDFRTWHSLECPISPSVFEAVEKKYGKQTAWARTARATAVRRNTAGAVPNVSVFSIDDHSESLI</sequence>
<keyword evidence="3" id="KW-1185">Reference proteome</keyword>
<comment type="caution">
    <text evidence="2">The sequence shown here is derived from an EMBL/GenBank/DDBJ whole genome shotgun (WGS) entry which is preliminary data.</text>
</comment>
<evidence type="ECO:0000313" key="2">
    <source>
        <dbReference type="EMBL" id="CAA0808563.1"/>
    </source>
</evidence>
<dbReference type="PANTHER" id="PTHR46836">
    <property type="entry name" value="AFADIN"/>
    <property type="match status" value="1"/>
</dbReference>
<dbReference type="PANTHER" id="PTHR46836:SF7">
    <property type="entry name" value="PHOSPHATIDYLINOSITOL N-ACETYGLUCOSAMINLYTRANSFERASE SUBUNIT P-LIKE PROTEIN"/>
    <property type="match status" value="1"/>
</dbReference>
<dbReference type="InterPro" id="IPR025486">
    <property type="entry name" value="DUF4378"/>
</dbReference>
<proteinExistence type="predicted"/>
<evidence type="ECO:0000259" key="1">
    <source>
        <dbReference type="Pfam" id="PF14309"/>
    </source>
</evidence>
<dbReference type="Proteomes" id="UP001153555">
    <property type="component" value="Unassembled WGS sequence"/>
</dbReference>
<organism evidence="2 3">
    <name type="scientific">Striga hermonthica</name>
    <name type="common">Purple witchweed</name>
    <name type="synonym">Buchnera hermonthica</name>
    <dbReference type="NCBI Taxonomy" id="68872"/>
    <lineage>
        <taxon>Eukaryota</taxon>
        <taxon>Viridiplantae</taxon>
        <taxon>Streptophyta</taxon>
        <taxon>Embryophyta</taxon>
        <taxon>Tracheophyta</taxon>
        <taxon>Spermatophyta</taxon>
        <taxon>Magnoliopsida</taxon>
        <taxon>eudicotyledons</taxon>
        <taxon>Gunneridae</taxon>
        <taxon>Pentapetalae</taxon>
        <taxon>asterids</taxon>
        <taxon>lamiids</taxon>
        <taxon>Lamiales</taxon>
        <taxon>Orobanchaceae</taxon>
        <taxon>Buchnereae</taxon>
        <taxon>Striga</taxon>
    </lineage>
</organism>
<dbReference type="AlphaFoldDB" id="A0A9N7R0B2"/>
<name>A0A9N7R0B2_STRHE</name>
<evidence type="ECO:0000313" key="3">
    <source>
        <dbReference type="Proteomes" id="UP001153555"/>
    </source>
</evidence>
<dbReference type="Pfam" id="PF14309">
    <property type="entry name" value="DUF4378"/>
    <property type="match status" value="1"/>
</dbReference>
<dbReference type="EMBL" id="CACSLK010003174">
    <property type="protein sequence ID" value="CAA0808563.1"/>
    <property type="molecule type" value="Genomic_DNA"/>
</dbReference>
<protein>
    <recommendedName>
        <fullName evidence="1">DUF4378 domain-containing protein</fullName>
    </recommendedName>
</protein>
<accession>A0A9N7R0B2</accession>